<dbReference type="GO" id="GO:0007059">
    <property type="term" value="P:chromosome segregation"/>
    <property type="evidence" value="ECO:0007669"/>
    <property type="project" value="TreeGrafter"/>
</dbReference>
<keyword evidence="10" id="KW-0131">Cell cycle</keyword>
<dbReference type="EMBL" id="JARO02001778">
    <property type="protein sequence ID" value="KPP74460.1"/>
    <property type="molecule type" value="Genomic_DNA"/>
</dbReference>
<keyword evidence="4" id="KW-0158">Chromosome</keyword>
<dbReference type="Pfam" id="PF03226">
    <property type="entry name" value="Yippee-Mis18"/>
    <property type="match status" value="1"/>
</dbReference>
<name>A0A0P7V0I4_SCLFO</name>
<keyword evidence="11" id="KW-0137">Centromere</keyword>
<dbReference type="GO" id="GO:0000785">
    <property type="term" value="C:chromatin"/>
    <property type="evidence" value="ECO:0007669"/>
    <property type="project" value="TreeGrafter"/>
</dbReference>
<dbReference type="GO" id="GO:0005634">
    <property type="term" value="C:nucleus"/>
    <property type="evidence" value="ECO:0007669"/>
    <property type="project" value="UniProtKB-SubCell"/>
</dbReference>
<protein>
    <submittedName>
        <fullName evidence="13">Protein Mis18-beta-like</fullName>
    </submittedName>
</protein>
<dbReference type="InterPro" id="IPR034752">
    <property type="entry name" value="Mis18"/>
</dbReference>
<evidence type="ECO:0000256" key="3">
    <source>
        <dbReference type="ARBA" id="ARBA00004584"/>
    </source>
</evidence>
<dbReference type="InterPro" id="IPR004910">
    <property type="entry name" value="Yippee/Mis18/Cereblon"/>
</dbReference>
<evidence type="ECO:0000256" key="6">
    <source>
        <dbReference type="ARBA" id="ARBA00022723"/>
    </source>
</evidence>
<evidence type="ECO:0000256" key="7">
    <source>
        <dbReference type="ARBA" id="ARBA00022776"/>
    </source>
</evidence>
<evidence type="ECO:0000256" key="11">
    <source>
        <dbReference type="ARBA" id="ARBA00023328"/>
    </source>
</evidence>
<dbReference type="GO" id="GO:0000775">
    <property type="term" value="C:chromosome, centromeric region"/>
    <property type="evidence" value="ECO:0007669"/>
    <property type="project" value="UniProtKB-SubCell"/>
</dbReference>
<reference evidence="13 14" key="1">
    <citation type="submission" date="2015-08" db="EMBL/GenBank/DDBJ databases">
        <title>The genome of the Asian arowana (Scleropages formosus).</title>
        <authorList>
            <person name="Tan M.H."/>
            <person name="Gan H.M."/>
            <person name="Croft L.J."/>
            <person name="Austin C.M."/>
        </authorList>
    </citation>
    <scope>NUCLEOTIDE SEQUENCE [LARGE SCALE GENOMIC DNA]</scope>
    <source>
        <strain evidence="13">Aro1</strain>
    </source>
</reference>
<dbReference type="PANTHER" id="PTHR16431">
    <property type="entry name" value="NEUROGENIC PROTEIN MASTERMIND"/>
    <property type="match status" value="1"/>
</dbReference>
<accession>A0A0P7V0I4</accession>
<evidence type="ECO:0000256" key="1">
    <source>
        <dbReference type="ARBA" id="ARBA00003694"/>
    </source>
</evidence>
<evidence type="ECO:0000313" key="14">
    <source>
        <dbReference type="Proteomes" id="UP000034805"/>
    </source>
</evidence>
<proteinExistence type="predicted"/>
<evidence type="ECO:0000256" key="4">
    <source>
        <dbReference type="ARBA" id="ARBA00022454"/>
    </source>
</evidence>
<dbReference type="PROSITE" id="PS51793">
    <property type="entry name" value="MIS18"/>
    <property type="match status" value="1"/>
</dbReference>
<sequence>MAHERYGKKKSNGSPNASVTYKAKCEADTSQCSELINSVLSSGEEALRTDYRRAVVLYCAVCSAVWSDSLEVCGEHEQLNSIVCLRVTKDVVVKEELEFRLEGRLEGWTSNVLLISLYSTYNALHCSGCQCFVGVVLNSTPKHLSALRSLFLLQKENINCYVLKTGAIVKASSVTFKSRNTGTNLDELKQEMDSIAEQMSRIERKLKRGKSYSDG</sequence>
<dbReference type="PANTHER" id="PTHR16431:SF3">
    <property type="entry name" value="PROTEIN MIS18-BETA"/>
    <property type="match status" value="1"/>
</dbReference>
<keyword evidence="8" id="KW-0862">Zinc</keyword>
<keyword evidence="5" id="KW-0132">Cell division</keyword>
<evidence type="ECO:0000256" key="5">
    <source>
        <dbReference type="ARBA" id="ARBA00022618"/>
    </source>
</evidence>
<keyword evidence="6" id="KW-0479">Metal-binding</keyword>
<comment type="function">
    <text evidence="1">Required for recruitment of CENPA to centromeres and normal chromosome segregation during mitosis.</text>
</comment>
<dbReference type="GO" id="GO:0046872">
    <property type="term" value="F:metal ion binding"/>
    <property type="evidence" value="ECO:0007669"/>
    <property type="project" value="UniProtKB-KW"/>
</dbReference>
<feature type="domain" description="Mis18" evidence="12">
    <location>
        <begin position="54"/>
        <end position="163"/>
    </location>
</feature>
<evidence type="ECO:0000256" key="9">
    <source>
        <dbReference type="ARBA" id="ARBA00023242"/>
    </source>
</evidence>
<evidence type="ECO:0000256" key="10">
    <source>
        <dbReference type="ARBA" id="ARBA00023306"/>
    </source>
</evidence>
<comment type="subcellular location">
    <subcellularLocation>
        <location evidence="3">Chromosome</location>
        <location evidence="3">Centromere</location>
    </subcellularLocation>
    <subcellularLocation>
        <location evidence="2">Nucleus</location>
    </subcellularLocation>
</comment>
<evidence type="ECO:0000256" key="8">
    <source>
        <dbReference type="ARBA" id="ARBA00022833"/>
    </source>
</evidence>
<dbReference type="GO" id="GO:0051301">
    <property type="term" value="P:cell division"/>
    <property type="evidence" value="ECO:0007669"/>
    <property type="project" value="UniProtKB-KW"/>
</dbReference>
<organism evidence="13 14">
    <name type="scientific">Scleropages formosus</name>
    <name type="common">Asian bonytongue</name>
    <name type="synonym">Osteoglossum formosum</name>
    <dbReference type="NCBI Taxonomy" id="113540"/>
    <lineage>
        <taxon>Eukaryota</taxon>
        <taxon>Metazoa</taxon>
        <taxon>Chordata</taxon>
        <taxon>Craniata</taxon>
        <taxon>Vertebrata</taxon>
        <taxon>Euteleostomi</taxon>
        <taxon>Actinopterygii</taxon>
        <taxon>Neopterygii</taxon>
        <taxon>Teleostei</taxon>
        <taxon>Osteoglossocephala</taxon>
        <taxon>Osteoglossomorpha</taxon>
        <taxon>Osteoglossiformes</taxon>
        <taxon>Osteoglossidae</taxon>
        <taxon>Scleropages</taxon>
    </lineage>
</organism>
<dbReference type="GO" id="GO:0034080">
    <property type="term" value="P:CENP-A containing chromatin assembly"/>
    <property type="evidence" value="ECO:0007669"/>
    <property type="project" value="TreeGrafter"/>
</dbReference>
<evidence type="ECO:0000256" key="2">
    <source>
        <dbReference type="ARBA" id="ARBA00004123"/>
    </source>
</evidence>
<gene>
    <name evidence="13" type="ORF">Z043_106377</name>
</gene>
<evidence type="ECO:0000259" key="12">
    <source>
        <dbReference type="PROSITE" id="PS51793"/>
    </source>
</evidence>
<evidence type="ECO:0000313" key="13">
    <source>
        <dbReference type="EMBL" id="KPP74460.1"/>
    </source>
</evidence>
<dbReference type="STRING" id="113540.ENSSFOP00015012065"/>
<comment type="caution">
    <text evidence="13">The sequence shown here is derived from an EMBL/GenBank/DDBJ whole genome shotgun (WGS) entry which is preliminary data.</text>
</comment>
<keyword evidence="7" id="KW-0498">Mitosis</keyword>
<dbReference type="AlphaFoldDB" id="A0A0P7V0I4"/>
<keyword evidence="9" id="KW-0539">Nucleus</keyword>
<dbReference type="Proteomes" id="UP000034805">
    <property type="component" value="Unassembled WGS sequence"/>
</dbReference>